<dbReference type="SMART" id="SM00248">
    <property type="entry name" value="ANK"/>
    <property type="match status" value="4"/>
</dbReference>
<evidence type="ECO:0000313" key="2">
    <source>
        <dbReference type="Proteomes" id="UP001177003"/>
    </source>
</evidence>
<dbReference type="Proteomes" id="UP001177003">
    <property type="component" value="Chromosome 0"/>
</dbReference>
<evidence type="ECO:0008006" key="3">
    <source>
        <dbReference type="Google" id="ProtNLM"/>
    </source>
</evidence>
<protein>
    <recommendedName>
        <fullName evidence="3">Ankyrin repeat-containing protein</fullName>
    </recommendedName>
</protein>
<dbReference type="InterPro" id="IPR036770">
    <property type="entry name" value="Ankyrin_rpt-contain_sf"/>
</dbReference>
<organism evidence="1 2">
    <name type="scientific">Lactuca saligna</name>
    <name type="common">Willowleaf lettuce</name>
    <dbReference type="NCBI Taxonomy" id="75948"/>
    <lineage>
        <taxon>Eukaryota</taxon>
        <taxon>Viridiplantae</taxon>
        <taxon>Streptophyta</taxon>
        <taxon>Embryophyta</taxon>
        <taxon>Tracheophyta</taxon>
        <taxon>Spermatophyta</taxon>
        <taxon>Magnoliopsida</taxon>
        <taxon>eudicotyledons</taxon>
        <taxon>Gunneridae</taxon>
        <taxon>Pentapetalae</taxon>
        <taxon>asterids</taxon>
        <taxon>campanulids</taxon>
        <taxon>Asterales</taxon>
        <taxon>Asteraceae</taxon>
        <taxon>Cichorioideae</taxon>
        <taxon>Cichorieae</taxon>
        <taxon>Lactucinae</taxon>
        <taxon>Lactuca</taxon>
    </lineage>
</organism>
<dbReference type="Gene3D" id="1.25.40.20">
    <property type="entry name" value="Ankyrin repeat-containing domain"/>
    <property type="match status" value="2"/>
</dbReference>
<dbReference type="GO" id="GO:0016020">
    <property type="term" value="C:membrane"/>
    <property type="evidence" value="ECO:0007669"/>
    <property type="project" value="TreeGrafter"/>
</dbReference>
<dbReference type="PANTHER" id="PTHR24177:SF439">
    <property type="entry name" value="ANKYRIN REPEAT-CONTAINING DOMAIN, PGG DOMAIN, ANKYRIN REPEAT-CONTAINING DOMAIN SUPERFAMILY"/>
    <property type="match status" value="1"/>
</dbReference>
<gene>
    <name evidence="1" type="ORF">LSALG_LOCUS6135</name>
</gene>
<dbReference type="AlphaFoldDB" id="A0AA35VBE1"/>
<evidence type="ECO:0000313" key="1">
    <source>
        <dbReference type="EMBL" id="CAI9265539.1"/>
    </source>
</evidence>
<name>A0AA35VBE1_LACSI</name>
<dbReference type="SUPFAM" id="SSF48403">
    <property type="entry name" value="Ankyrin repeat"/>
    <property type="match status" value="1"/>
</dbReference>
<sequence length="386" mass="43915">MTSRNYRRINVDLYKALSEGDDAKVCDACKDLPDGPLHKLTIHRDTILHIASYYKRNKLVLQLLSLLPEDEPNKLTLKNEAGNTILHATATNDKTVEAAAEIIHRAPSLLTMTDRLGETPFFRAARYGRIKSFYFLKGEDGDGMTGLQLLACKPSAFNHRFEENFFKRFISKFTDLSAKERMSRVPILKEVQKQNRKTKSANKLATLLIEKHASWEATSPMSNQNRIKPHKYGGGISSSTITPIDIVINAPTHASPLFLATKSSCTEIVKEIIQVYPQAVEHIDEDGRDILHVAIKYRRMEIYKVVINMKFPLTRLRGKIDKQGNSILHMVGMKVSDQKTEGDIRSPTVVLRDDLILFEVMTFYPLCFIFYTHQNFLTYKPPVIAC</sequence>
<proteinExistence type="predicted"/>
<keyword evidence="2" id="KW-1185">Reference proteome</keyword>
<accession>A0AA35VBE1</accession>
<reference evidence="1" key="1">
    <citation type="submission" date="2023-04" db="EMBL/GenBank/DDBJ databases">
        <authorList>
            <person name="Vijverberg K."/>
            <person name="Xiong W."/>
            <person name="Schranz E."/>
        </authorList>
    </citation>
    <scope>NUCLEOTIDE SEQUENCE</scope>
</reference>
<dbReference type="PANTHER" id="PTHR24177">
    <property type="entry name" value="CASKIN"/>
    <property type="match status" value="1"/>
</dbReference>
<dbReference type="EMBL" id="OX465086">
    <property type="protein sequence ID" value="CAI9265539.1"/>
    <property type="molecule type" value="Genomic_DNA"/>
</dbReference>
<dbReference type="InterPro" id="IPR002110">
    <property type="entry name" value="Ankyrin_rpt"/>
</dbReference>